<protein>
    <submittedName>
        <fullName evidence="2">Uncharacterized protein</fullName>
    </submittedName>
</protein>
<dbReference type="AlphaFoldDB" id="A0A426X8H8"/>
<accession>A0A426X8H8</accession>
<evidence type="ECO:0000313" key="3">
    <source>
        <dbReference type="Proteomes" id="UP000287651"/>
    </source>
</evidence>
<reference evidence="2 3" key="1">
    <citation type="journal article" date="2014" name="Agronomy (Basel)">
        <title>A Draft Genome Sequence for Ensete ventricosum, the Drought-Tolerant Tree Against Hunger.</title>
        <authorList>
            <person name="Harrison J."/>
            <person name="Moore K.A."/>
            <person name="Paszkiewicz K."/>
            <person name="Jones T."/>
            <person name="Grant M."/>
            <person name="Ambacheew D."/>
            <person name="Muzemil S."/>
            <person name="Studholme D.J."/>
        </authorList>
    </citation>
    <scope>NUCLEOTIDE SEQUENCE [LARGE SCALE GENOMIC DNA]</scope>
</reference>
<feature type="region of interest" description="Disordered" evidence="1">
    <location>
        <begin position="117"/>
        <end position="155"/>
    </location>
</feature>
<dbReference type="Proteomes" id="UP000287651">
    <property type="component" value="Unassembled WGS sequence"/>
</dbReference>
<gene>
    <name evidence="2" type="ORF">B296_00051490</name>
</gene>
<dbReference type="EMBL" id="AMZH03024534">
    <property type="protein sequence ID" value="RRT35781.1"/>
    <property type="molecule type" value="Genomic_DNA"/>
</dbReference>
<evidence type="ECO:0000256" key="1">
    <source>
        <dbReference type="SAM" id="MobiDB-lite"/>
    </source>
</evidence>
<evidence type="ECO:0000313" key="2">
    <source>
        <dbReference type="EMBL" id="RRT35781.1"/>
    </source>
</evidence>
<organism evidence="2 3">
    <name type="scientific">Ensete ventricosum</name>
    <name type="common">Abyssinian banana</name>
    <name type="synonym">Musa ensete</name>
    <dbReference type="NCBI Taxonomy" id="4639"/>
    <lineage>
        <taxon>Eukaryota</taxon>
        <taxon>Viridiplantae</taxon>
        <taxon>Streptophyta</taxon>
        <taxon>Embryophyta</taxon>
        <taxon>Tracheophyta</taxon>
        <taxon>Spermatophyta</taxon>
        <taxon>Magnoliopsida</taxon>
        <taxon>Liliopsida</taxon>
        <taxon>Zingiberales</taxon>
        <taxon>Musaceae</taxon>
        <taxon>Ensete</taxon>
    </lineage>
</organism>
<name>A0A426X8H8_ENSVE</name>
<comment type="caution">
    <text evidence="2">The sequence shown here is derived from an EMBL/GenBank/DDBJ whole genome shotgun (WGS) entry which is preliminary data.</text>
</comment>
<proteinExistence type="predicted"/>
<sequence>MSERVAVDDPWVSAVSQRSCPQTNDDRSYCLTANKKKKGEALFFLEAMSASHPWLRSTLCLFMQSPQQAPSSLKAVCLISTILATGMTDVNLAVTSPRSRTVGLLTWPTRRAGAGLTQTWKGQPSYGRPSKGKGGKVDIPQLQGHVLPQGPRTAW</sequence>